<comment type="subcellular location">
    <subcellularLocation>
        <location evidence="4">Endoplasmic reticulum membrane</location>
        <topology evidence="4">Peripheral membrane protein</topology>
        <orientation evidence="4">Cytoplasmic side</orientation>
    </subcellularLocation>
</comment>
<keyword evidence="4" id="KW-0256">Endoplasmic reticulum</keyword>
<feature type="domain" description="EMC2 TPR-like" evidence="6">
    <location>
        <begin position="94"/>
        <end position="202"/>
    </location>
</feature>
<comment type="similarity">
    <text evidence="4">Belongs to the EMC2 family.</text>
</comment>
<evidence type="ECO:0000313" key="7">
    <source>
        <dbReference type="EMBL" id="CEL68076.1"/>
    </source>
</evidence>
<dbReference type="EMBL" id="LN714484">
    <property type="protein sequence ID" value="CEL68076.1"/>
    <property type="molecule type" value="Genomic_DNA"/>
</dbReference>
<proteinExistence type="inferred from homology"/>
<reference evidence="7" key="1">
    <citation type="journal article" date="2015" name="PLoS ONE">
        <title>Comprehensive Evaluation of Toxoplasma gondii VEG and Neospora caninum LIV Genomes with Tachyzoite Stage Transcriptome and Proteome Defines Novel Transcript Features.</title>
        <authorList>
            <person name="Ramaprasad A."/>
            <person name="Mourier T."/>
            <person name="Naeem R."/>
            <person name="Malas T.B."/>
            <person name="Moussa E."/>
            <person name="Panigrahi A."/>
            <person name="Vermont S.J."/>
            <person name="Otto T.D."/>
            <person name="Wastling J."/>
            <person name="Pain A."/>
        </authorList>
    </citation>
    <scope>NUCLEOTIDE SEQUENCE</scope>
    <source>
        <strain evidence="7">Liverpool</strain>
    </source>
</reference>
<protein>
    <recommendedName>
        <fullName evidence="4">ER membrane protein complex subunit 2</fullName>
    </recommendedName>
</protein>
<dbReference type="Pfam" id="PF22890">
    <property type="entry name" value="TPR_EMC2"/>
    <property type="match status" value="1"/>
</dbReference>
<dbReference type="InterPro" id="IPR011990">
    <property type="entry name" value="TPR-like_helical_dom_sf"/>
</dbReference>
<dbReference type="GO" id="GO:0072546">
    <property type="term" value="C:EMC complex"/>
    <property type="evidence" value="ECO:0007669"/>
    <property type="project" value="UniProtKB-UniRule"/>
</dbReference>
<dbReference type="InterPro" id="IPR019734">
    <property type="entry name" value="TPR_rpt"/>
</dbReference>
<dbReference type="InterPro" id="IPR039856">
    <property type="entry name" value="EMC2-like"/>
</dbReference>
<dbReference type="AlphaFoldDB" id="A0A0F7UGH3"/>
<evidence type="ECO:0000256" key="4">
    <source>
        <dbReference type="RuleBase" id="RU367091"/>
    </source>
</evidence>
<dbReference type="Gene3D" id="1.25.40.10">
    <property type="entry name" value="Tetratricopeptide repeat domain"/>
    <property type="match status" value="1"/>
</dbReference>
<comment type="function">
    <text evidence="4">Part of the endoplasmic reticulum membrane protein complex (EMC) that enables the energy-independent insertion into endoplasmic reticulum membranes of newly synthesized membrane proteins.</text>
</comment>
<evidence type="ECO:0000256" key="3">
    <source>
        <dbReference type="PROSITE-ProRule" id="PRU00339"/>
    </source>
</evidence>
<evidence type="ECO:0000256" key="5">
    <source>
        <dbReference type="SAM" id="MobiDB-lite"/>
    </source>
</evidence>
<feature type="repeat" description="TPR" evidence="3">
    <location>
        <begin position="159"/>
        <end position="192"/>
    </location>
</feature>
<keyword evidence="4" id="KW-0472">Membrane</keyword>
<evidence type="ECO:0000256" key="1">
    <source>
        <dbReference type="ARBA" id="ARBA00022737"/>
    </source>
</evidence>
<keyword evidence="1" id="KW-0677">Repeat</keyword>
<dbReference type="InterPro" id="IPR055217">
    <property type="entry name" value="TPR_EMC2"/>
</dbReference>
<comment type="subunit">
    <text evidence="4">Component of the ER membrane protein complex (EMC).</text>
</comment>
<keyword evidence="2 3" id="KW-0802">TPR repeat</keyword>
<dbReference type="SUPFAM" id="SSF48452">
    <property type="entry name" value="TPR-like"/>
    <property type="match status" value="1"/>
</dbReference>
<evidence type="ECO:0000256" key="2">
    <source>
        <dbReference type="ARBA" id="ARBA00022803"/>
    </source>
</evidence>
<sequence>MRPPESLDDPASLSFNDLIKQQQSASSAQTEGRGDLLLAYGSCLLRKFRHKLGNALWGVLETVYLQALEFRQDRWARFCLQALQSRWRDSTRVKRLTGMAMEAQGHWEVALAHYDALLAQQPHDPLTRKRVMSSLKNQGRVSECVQMLFLHLDEMATDMEAWQELGTIYASEGRLAQAAFCFEELLVHDPANILFLCVYAELQFGLGRFRLSRQYAAHAVCLQPRNIRALWTLILTSRQSLENACKDRKGTTRGERPRKGERDRQAQLASAARVSASSPGDEDTRVLLHLSLGAVRRLASIYEEALAKGDEHDTSGGPLDRVFGEAALRRLAAHRLFFLSKAAEENVAVGK</sequence>
<feature type="region of interest" description="Disordered" evidence="5">
    <location>
        <begin position="245"/>
        <end position="264"/>
    </location>
</feature>
<name>A0A0F7UGH3_NEOCL</name>
<gene>
    <name evidence="7" type="ORF">BN1204_038510</name>
</gene>
<dbReference type="SMART" id="SM00028">
    <property type="entry name" value="TPR"/>
    <property type="match status" value="2"/>
</dbReference>
<evidence type="ECO:0000259" key="6">
    <source>
        <dbReference type="Pfam" id="PF22890"/>
    </source>
</evidence>
<accession>A0A0F7UGH3</accession>
<dbReference type="PANTHER" id="PTHR12760">
    <property type="entry name" value="TETRATRICOPEPTIDE REPEAT PROTEIN"/>
    <property type="match status" value="1"/>
</dbReference>
<dbReference type="PROSITE" id="PS50005">
    <property type="entry name" value="TPR"/>
    <property type="match status" value="1"/>
</dbReference>
<organism evidence="7">
    <name type="scientific">Neospora caninum (strain Liverpool)</name>
    <dbReference type="NCBI Taxonomy" id="572307"/>
    <lineage>
        <taxon>Eukaryota</taxon>
        <taxon>Sar</taxon>
        <taxon>Alveolata</taxon>
        <taxon>Apicomplexa</taxon>
        <taxon>Conoidasida</taxon>
        <taxon>Coccidia</taxon>
        <taxon>Eucoccidiorida</taxon>
        <taxon>Eimeriorina</taxon>
        <taxon>Sarcocystidae</taxon>
        <taxon>Neospora</taxon>
    </lineage>
</organism>